<dbReference type="InterPro" id="IPR003593">
    <property type="entry name" value="AAA+_ATPase"/>
</dbReference>
<dbReference type="PROSITE" id="PS50893">
    <property type="entry name" value="ABC_TRANSPORTER_2"/>
    <property type="match status" value="1"/>
</dbReference>
<dbReference type="SMART" id="SM00382">
    <property type="entry name" value="AAA"/>
    <property type="match status" value="1"/>
</dbReference>
<accession>A0A926EKG2</accession>
<keyword evidence="6" id="KW-1185">Reference proteome</keyword>
<dbReference type="Gene3D" id="3.40.50.300">
    <property type="entry name" value="P-loop containing nucleotide triphosphate hydrolases"/>
    <property type="match status" value="1"/>
</dbReference>
<evidence type="ECO:0000313" key="6">
    <source>
        <dbReference type="Proteomes" id="UP000655830"/>
    </source>
</evidence>
<dbReference type="GO" id="GO:0005524">
    <property type="term" value="F:ATP binding"/>
    <property type="evidence" value="ECO:0007669"/>
    <property type="project" value="UniProtKB-KW"/>
</dbReference>
<dbReference type="InterPro" id="IPR051782">
    <property type="entry name" value="ABC_Transporter_VariousFunc"/>
</dbReference>
<keyword evidence="1" id="KW-0813">Transport</keyword>
<dbReference type="EMBL" id="JACRSY010000025">
    <property type="protein sequence ID" value="MBC8580690.1"/>
    <property type="molecule type" value="Genomic_DNA"/>
</dbReference>
<dbReference type="SUPFAM" id="SSF52540">
    <property type="entry name" value="P-loop containing nucleoside triphosphate hydrolases"/>
    <property type="match status" value="1"/>
</dbReference>
<evidence type="ECO:0000256" key="3">
    <source>
        <dbReference type="ARBA" id="ARBA00022840"/>
    </source>
</evidence>
<evidence type="ECO:0000256" key="2">
    <source>
        <dbReference type="ARBA" id="ARBA00022741"/>
    </source>
</evidence>
<comment type="caution">
    <text evidence="5">The sequence shown here is derived from an EMBL/GenBank/DDBJ whole genome shotgun (WGS) entry which is preliminary data.</text>
</comment>
<evidence type="ECO:0000256" key="1">
    <source>
        <dbReference type="ARBA" id="ARBA00022448"/>
    </source>
</evidence>
<dbReference type="PANTHER" id="PTHR42939">
    <property type="entry name" value="ABC TRANSPORTER ATP-BINDING PROTEIN ALBC-RELATED"/>
    <property type="match status" value="1"/>
</dbReference>
<keyword evidence="3 5" id="KW-0067">ATP-binding</keyword>
<reference evidence="5" key="1">
    <citation type="submission" date="2020-08" db="EMBL/GenBank/DDBJ databases">
        <title>Genome public.</title>
        <authorList>
            <person name="Liu C."/>
            <person name="Sun Q."/>
        </authorList>
    </citation>
    <scope>NUCLEOTIDE SEQUENCE</scope>
    <source>
        <strain evidence="5">NSJ-12</strain>
    </source>
</reference>
<proteinExistence type="predicted"/>
<sequence length="286" mass="32056">MNVIEIDNVKKTLGNFTLDIPHLAIKEGYITGFIGQNGSGKTTTLKLIMNLLKLDGGQIKVFGKDVATESKQIHEQIGFVGEPTGYMTEATLEQTKQMIAPFYKTWDDALFNKYVKAFQLDTSKKIKELSQGQNKQAALIMALSHRPKLILLDEATANLDPVIRAQILDILMEHMQSEEVSVFYSTHITSDLDKASDYVVMMNNGKVVLYEDKETLDSKYLIIKGPKKALNDTLEKELIGIQKNAFGFEGLARLSENMAKTLGNELICEKANIEDIMIFTQRGSRK</sequence>
<dbReference type="GO" id="GO:0016887">
    <property type="term" value="F:ATP hydrolysis activity"/>
    <property type="evidence" value="ECO:0007669"/>
    <property type="project" value="InterPro"/>
</dbReference>
<feature type="domain" description="ABC transporter" evidence="4">
    <location>
        <begin position="1"/>
        <end position="229"/>
    </location>
</feature>
<dbReference type="InterPro" id="IPR027417">
    <property type="entry name" value="P-loop_NTPase"/>
</dbReference>
<dbReference type="Pfam" id="PF00005">
    <property type="entry name" value="ABC_tran"/>
    <property type="match status" value="1"/>
</dbReference>
<protein>
    <submittedName>
        <fullName evidence="5">ABC transporter ATP-binding protein</fullName>
    </submittedName>
</protein>
<name>A0A926EKG2_9FIRM</name>
<dbReference type="CDD" id="cd03230">
    <property type="entry name" value="ABC_DR_subfamily_A"/>
    <property type="match status" value="1"/>
</dbReference>
<evidence type="ECO:0000259" key="4">
    <source>
        <dbReference type="PROSITE" id="PS50893"/>
    </source>
</evidence>
<dbReference type="Proteomes" id="UP000655830">
    <property type="component" value="Unassembled WGS sequence"/>
</dbReference>
<keyword evidence="2" id="KW-0547">Nucleotide-binding</keyword>
<organism evidence="5 6">
    <name type="scientific">Zhenhengia yiwuensis</name>
    <dbReference type="NCBI Taxonomy" id="2763666"/>
    <lineage>
        <taxon>Bacteria</taxon>
        <taxon>Bacillati</taxon>
        <taxon>Bacillota</taxon>
        <taxon>Clostridia</taxon>
        <taxon>Lachnospirales</taxon>
        <taxon>Lachnospiraceae</taxon>
        <taxon>Zhenhengia</taxon>
    </lineage>
</organism>
<dbReference type="AlphaFoldDB" id="A0A926EKG2"/>
<dbReference type="RefSeq" id="WP_249333410.1">
    <property type="nucleotide sequence ID" value="NZ_JACRSY010000025.1"/>
</dbReference>
<gene>
    <name evidence="5" type="ORF">H8718_14300</name>
</gene>
<dbReference type="InterPro" id="IPR003439">
    <property type="entry name" value="ABC_transporter-like_ATP-bd"/>
</dbReference>
<evidence type="ECO:0000313" key="5">
    <source>
        <dbReference type="EMBL" id="MBC8580690.1"/>
    </source>
</evidence>
<dbReference type="PANTHER" id="PTHR42939:SF3">
    <property type="entry name" value="ABC TRANSPORTER ATP-BINDING COMPONENT"/>
    <property type="match status" value="1"/>
</dbReference>